<gene>
    <name evidence="1" type="ORF">BN381_210003</name>
</gene>
<dbReference type="EMBL" id="CANL01000014">
    <property type="protein sequence ID" value="CCM63313.1"/>
    <property type="molecule type" value="Genomic_DNA"/>
</dbReference>
<sequence>MVAAISTLASRSSASAVEGIRYIFGTHGVAELDHAQAGHSVALHQWHGPKRFAERLVDERTQRHAAASPRVGLGFGMKLGIEIDGCSHQDVASARKHGVAEHDMIHAYRNHWRTFETDDVEAMTKSREDQAAALEAWADSVEFEDLQEVDTASLRAIAEVVDRRDAVDKELWAVVRNARLDGRSWSEIATMLGVSKRAAQQKYGPMPAAS</sequence>
<evidence type="ECO:0000313" key="2">
    <source>
        <dbReference type="Proteomes" id="UP000018291"/>
    </source>
</evidence>
<keyword evidence="2" id="KW-1185">Reference proteome</keyword>
<dbReference type="AlphaFoldDB" id="R4YYA3"/>
<comment type="caution">
    <text evidence="1">The sequence shown here is derived from an EMBL/GenBank/DDBJ whole genome shotgun (WGS) entry which is preliminary data.</text>
</comment>
<accession>R4YYA3</accession>
<dbReference type="HOGENOM" id="CLU_1308244_0_0_11"/>
<name>R4YYA3_9ACTN</name>
<organism evidence="1 2">
    <name type="scientific">Candidatus Neomicrothrix parvicella RN1</name>
    <dbReference type="NCBI Taxonomy" id="1229780"/>
    <lineage>
        <taxon>Bacteria</taxon>
        <taxon>Bacillati</taxon>
        <taxon>Actinomycetota</taxon>
        <taxon>Acidimicrobiia</taxon>
        <taxon>Acidimicrobiales</taxon>
        <taxon>Microthrixaceae</taxon>
        <taxon>Candidatus Neomicrothrix</taxon>
    </lineage>
</organism>
<proteinExistence type="predicted"/>
<evidence type="ECO:0000313" key="1">
    <source>
        <dbReference type="EMBL" id="CCM63313.1"/>
    </source>
</evidence>
<protein>
    <submittedName>
        <fullName evidence="1">Uncharacterized protein</fullName>
    </submittedName>
</protein>
<reference evidence="1 2" key="1">
    <citation type="journal article" date="2013" name="ISME J.">
        <title>Metabolic model for the filamentous 'Candidatus Microthrix parvicella' based on genomic and metagenomic analyses.</title>
        <authorList>
            <person name="Jon McIlroy S."/>
            <person name="Kristiansen R."/>
            <person name="Albertsen M."/>
            <person name="Michael Karst S."/>
            <person name="Rossetti S."/>
            <person name="Lund Nielsen J."/>
            <person name="Tandoi V."/>
            <person name="James Seviour R."/>
            <person name="Nielsen P.H."/>
        </authorList>
    </citation>
    <scope>NUCLEOTIDE SEQUENCE [LARGE SCALE GENOMIC DNA]</scope>
    <source>
        <strain evidence="1 2">RN1</strain>
    </source>
</reference>
<dbReference type="Proteomes" id="UP000018291">
    <property type="component" value="Unassembled WGS sequence"/>
</dbReference>